<dbReference type="GO" id="GO:0008168">
    <property type="term" value="F:methyltransferase activity"/>
    <property type="evidence" value="ECO:0007669"/>
    <property type="project" value="UniProtKB-KW"/>
</dbReference>
<dbReference type="CDD" id="cd02440">
    <property type="entry name" value="AdoMet_MTases"/>
    <property type="match status" value="1"/>
</dbReference>
<keyword evidence="2" id="KW-0808">Transferase</keyword>
<dbReference type="AlphaFoldDB" id="A0A6J4QG06"/>
<organism evidence="5">
    <name type="scientific">uncultured Rubrobacteraceae bacterium</name>
    <dbReference type="NCBI Taxonomy" id="349277"/>
    <lineage>
        <taxon>Bacteria</taxon>
        <taxon>Bacillati</taxon>
        <taxon>Actinomycetota</taxon>
        <taxon>Rubrobacteria</taxon>
        <taxon>Rubrobacterales</taxon>
        <taxon>Rubrobacteraceae</taxon>
        <taxon>environmental samples</taxon>
    </lineage>
</organism>
<dbReference type="Gene3D" id="3.40.50.150">
    <property type="entry name" value="Vaccinia Virus protein VP39"/>
    <property type="match status" value="1"/>
</dbReference>
<dbReference type="InterPro" id="IPR041698">
    <property type="entry name" value="Methyltransf_25"/>
</dbReference>
<evidence type="ECO:0000259" key="4">
    <source>
        <dbReference type="Pfam" id="PF13649"/>
    </source>
</evidence>
<evidence type="ECO:0000256" key="3">
    <source>
        <dbReference type="ARBA" id="ARBA00022691"/>
    </source>
</evidence>
<accession>A0A6J4QG06</accession>
<dbReference type="PANTHER" id="PTHR43464:SF19">
    <property type="entry name" value="UBIQUINONE BIOSYNTHESIS O-METHYLTRANSFERASE, MITOCHONDRIAL"/>
    <property type="match status" value="1"/>
</dbReference>
<dbReference type="Pfam" id="PF13649">
    <property type="entry name" value="Methyltransf_25"/>
    <property type="match status" value="1"/>
</dbReference>
<sequence>MVGCQKHGRGAPLRKAWRAIATLGRQPLIDHDNLEAFADPVDYDRQESSDTGVAFYASLAQETGGPVLEIACGTGRVAIPIAQKGFAVTGLDVVPGMLERARSKAAGLPIRWVEGDARDFDLDERFRLIFLTGNAFQAFLTNADQEALLGRVRAHLHDEGLFAFETRNPRWRTSEGRDEDPDGLFVYLETRAEEEALPPHTDAHGREVRESRSRTYDHVAQVLHWTSYRRWQEGSEERTKITRIALRYTFPQELAALLHHNGFTIARRYGDWDGEPLTAASPSIIVVCRKRT</sequence>
<dbReference type="EMBL" id="CADCVF010000005">
    <property type="protein sequence ID" value="CAA9443877.1"/>
    <property type="molecule type" value="Genomic_DNA"/>
</dbReference>
<evidence type="ECO:0000256" key="2">
    <source>
        <dbReference type="ARBA" id="ARBA00022679"/>
    </source>
</evidence>
<dbReference type="PANTHER" id="PTHR43464">
    <property type="entry name" value="METHYLTRANSFERASE"/>
    <property type="match status" value="1"/>
</dbReference>
<name>A0A6J4QG06_9ACTN</name>
<reference evidence="5" key="1">
    <citation type="submission" date="2020-02" db="EMBL/GenBank/DDBJ databases">
        <authorList>
            <person name="Meier V. D."/>
        </authorList>
    </citation>
    <scope>NUCLEOTIDE SEQUENCE</scope>
    <source>
        <strain evidence="5">AVDCRST_MAG58</strain>
    </source>
</reference>
<protein>
    <recommendedName>
        <fullName evidence="4">Methyltransferase domain-containing protein</fullName>
    </recommendedName>
</protein>
<feature type="domain" description="Methyltransferase" evidence="4">
    <location>
        <begin position="67"/>
        <end position="160"/>
    </location>
</feature>
<keyword evidence="1" id="KW-0489">Methyltransferase</keyword>
<evidence type="ECO:0000256" key="1">
    <source>
        <dbReference type="ARBA" id="ARBA00022603"/>
    </source>
</evidence>
<dbReference type="SUPFAM" id="SSF53335">
    <property type="entry name" value="S-adenosyl-L-methionine-dependent methyltransferases"/>
    <property type="match status" value="1"/>
</dbReference>
<keyword evidence="3" id="KW-0949">S-adenosyl-L-methionine</keyword>
<evidence type="ECO:0000313" key="5">
    <source>
        <dbReference type="EMBL" id="CAA9443877.1"/>
    </source>
</evidence>
<proteinExistence type="predicted"/>
<gene>
    <name evidence="5" type="ORF">AVDCRST_MAG58-223</name>
</gene>
<dbReference type="GO" id="GO:0032259">
    <property type="term" value="P:methylation"/>
    <property type="evidence" value="ECO:0007669"/>
    <property type="project" value="UniProtKB-KW"/>
</dbReference>
<dbReference type="InterPro" id="IPR029063">
    <property type="entry name" value="SAM-dependent_MTases_sf"/>
</dbReference>